<dbReference type="STRING" id="41447.ENSSDUP00000011065"/>
<dbReference type="Gene3D" id="2.60.40.10">
    <property type="entry name" value="Immunoglobulins"/>
    <property type="match status" value="2"/>
</dbReference>
<dbReference type="OMA" id="GFLTHYK"/>
<feature type="domain" description="Fibronectin type-III" evidence="3">
    <location>
        <begin position="235"/>
        <end position="334"/>
    </location>
</feature>
<dbReference type="CDD" id="cd00063">
    <property type="entry name" value="FN3"/>
    <property type="match status" value="1"/>
</dbReference>
<dbReference type="SUPFAM" id="SSF49265">
    <property type="entry name" value="Fibronectin type III"/>
    <property type="match status" value="2"/>
</dbReference>
<dbReference type="PROSITE" id="PS50853">
    <property type="entry name" value="FN3"/>
    <property type="match status" value="1"/>
</dbReference>
<keyword evidence="2" id="KW-1133">Transmembrane helix</keyword>
<evidence type="ECO:0000259" key="3">
    <source>
        <dbReference type="PROSITE" id="PS50853"/>
    </source>
</evidence>
<feature type="region of interest" description="Disordered" evidence="1">
    <location>
        <begin position="410"/>
        <end position="465"/>
    </location>
</feature>
<dbReference type="InterPro" id="IPR053073">
    <property type="entry name" value="IL11/IL27_subunit_beta"/>
</dbReference>
<reference evidence="4" key="2">
    <citation type="submission" date="2025-09" db="UniProtKB">
        <authorList>
            <consortium name="Ensembl"/>
        </authorList>
    </citation>
    <scope>IDENTIFICATION</scope>
</reference>
<proteinExistence type="predicted"/>
<dbReference type="GeneTree" id="ENSGT00940000169112"/>
<sequence length="491" mass="55459">MSVSLLIFTDKVIVVNLLKHSAYQFQIRHRSTQAQNPLWSKWSPVLMVPAELEHEPEVNIKTKVVNGTREVALTWKPMPHAAAVGGVTYWLEDTQSSHGCPCKRTKTSRHHNNTVIYVSYSAVNISLTARNAVGYSPSALIEVPAIPAADLKTCDNMTLDEKLNKKTCKQWYELRDQDSRPQNVITLASKKKKERERVKKKMQDYVRYLHFEHTCDNEKPRTVKMCLFYKKEGAPQREPQVFAAINDAHNSAILSWKATASEHQRGFRTHYSLCSMKISSQEGQEECRNISASLTKYHLENLAPGAKYNISLAAVTRAGEGPKAIISIYTQPEKQMNVWLSFGLLIAFFLGTTMCTVILKRIKNKIFPPVPKPVIPDFNLFQPENQEILEGKEEVNDLTLLQLHPKVKSVPEDAGETTTLRGEWDHGSDKDMENERGDSRMSGGTSDESPGSTDQALRSSREGEITDLEQVDNEIAMLIYRNGLVFDVKVD</sequence>
<evidence type="ECO:0000313" key="4">
    <source>
        <dbReference type="Ensembl" id="ENSSDUP00000011065.1"/>
    </source>
</evidence>
<reference evidence="4" key="1">
    <citation type="submission" date="2025-08" db="UniProtKB">
        <authorList>
            <consortium name="Ensembl"/>
        </authorList>
    </citation>
    <scope>IDENTIFICATION</scope>
</reference>
<keyword evidence="2" id="KW-0472">Membrane</keyword>
<feature type="compositionally biased region" description="Basic and acidic residues" evidence="1">
    <location>
        <begin position="422"/>
        <end position="439"/>
    </location>
</feature>
<evidence type="ECO:0000256" key="2">
    <source>
        <dbReference type="SAM" id="Phobius"/>
    </source>
</evidence>
<feature type="compositionally biased region" description="Polar residues" evidence="1">
    <location>
        <begin position="442"/>
        <end position="458"/>
    </location>
</feature>
<dbReference type="AlphaFoldDB" id="A0A3B4TZC7"/>
<organism evidence="4 5">
    <name type="scientific">Seriola dumerili</name>
    <name type="common">Greater amberjack</name>
    <name type="synonym">Caranx dumerili</name>
    <dbReference type="NCBI Taxonomy" id="41447"/>
    <lineage>
        <taxon>Eukaryota</taxon>
        <taxon>Metazoa</taxon>
        <taxon>Chordata</taxon>
        <taxon>Craniata</taxon>
        <taxon>Vertebrata</taxon>
        <taxon>Euteleostomi</taxon>
        <taxon>Actinopterygii</taxon>
        <taxon>Neopterygii</taxon>
        <taxon>Teleostei</taxon>
        <taxon>Neoteleostei</taxon>
        <taxon>Acanthomorphata</taxon>
        <taxon>Carangaria</taxon>
        <taxon>Carangiformes</taxon>
        <taxon>Carangidae</taxon>
        <taxon>Seriola</taxon>
    </lineage>
</organism>
<evidence type="ECO:0000313" key="5">
    <source>
        <dbReference type="Proteomes" id="UP000261420"/>
    </source>
</evidence>
<dbReference type="InterPro" id="IPR003961">
    <property type="entry name" value="FN3_dom"/>
</dbReference>
<dbReference type="InterPro" id="IPR036116">
    <property type="entry name" value="FN3_sf"/>
</dbReference>
<keyword evidence="2" id="KW-0812">Transmembrane</keyword>
<evidence type="ECO:0000256" key="1">
    <source>
        <dbReference type="SAM" id="MobiDB-lite"/>
    </source>
</evidence>
<dbReference type="Pfam" id="PF00041">
    <property type="entry name" value="fn3"/>
    <property type="match status" value="1"/>
</dbReference>
<protein>
    <submittedName>
        <fullName evidence="4">Interleukin 12 receptor subunit beta 1</fullName>
    </submittedName>
</protein>
<feature type="transmembrane region" description="Helical" evidence="2">
    <location>
        <begin position="338"/>
        <end position="359"/>
    </location>
</feature>
<name>A0A3B4TZC7_SERDU</name>
<dbReference type="Ensembl" id="ENSSDUT00000011268.1">
    <property type="protein sequence ID" value="ENSSDUP00000011065.1"/>
    <property type="gene ID" value="ENSSDUG00000008086.1"/>
</dbReference>
<dbReference type="SMART" id="SM00060">
    <property type="entry name" value="FN3"/>
    <property type="match status" value="2"/>
</dbReference>
<dbReference type="InterPro" id="IPR013783">
    <property type="entry name" value="Ig-like_fold"/>
</dbReference>
<dbReference type="Proteomes" id="UP000261420">
    <property type="component" value="Unplaced"/>
</dbReference>
<dbReference type="PANTHER" id="PTHR48483">
    <property type="entry name" value="INTERLEUKIN-27 SUBUNIT BETA"/>
    <property type="match status" value="1"/>
</dbReference>
<keyword evidence="5" id="KW-1185">Reference proteome</keyword>
<accession>A0A3B4TZC7</accession>
<dbReference type="PANTHER" id="PTHR48483:SF1">
    <property type="entry name" value="INTERLEUKIN-12 RECEPTOR SUBUNIT BETA-1-RELATED"/>
    <property type="match status" value="1"/>
</dbReference>